<feature type="compositionally biased region" description="Low complexity" evidence="1">
    <location>
        <begin position="26"/>
        <end position="42"/>
    </location>
</feature>
<sequence>MGKISDKSSYKNMKTATKSSQFFIAKQAAKAARAKQQQGATQSTKQVTTDPVGE</sequence>
<evidence type="ECO:0000256" key="1">
    <source>
        <dbReference type="SAM" id="MobiDB-lite"/>
    </source>
</evidence>
<feature type="compositionally biased region" description="Polar residues" evidence="1">
    <location>
        <begin position="43"/>
        <end position="54"/>
    </location>
</feature>
<dbReference type="EMBL" id="FWXI01000024">
    <property type="protein sequence ID" value="SMD08871.1"/>
    <property type="molecule type" value="Genomic_DNA"/>
</dbReference>
<reference evidence="2 3" key="1">
    <citation type="submission" date="2017-04" db="EMBL/GenBank/DDBJ databases">
        <authorList>
            <person name="Afonso C.L."/>
            <person name="Miller P.J."/>
            <person name="Scott M.A."/>
            <person name="Spackman E."/>
            <person name="Goraichik I."/>
            <person name="Dimitrov K.M."/>
            <person name="Suarez D.L."/>
            <person name="Swayne D.E."/>
        </authorList>
    </citation>
    <scope>NUCLEOTIDE SEQUENCE [LARGE SCALE GENOMIC DNA]</scope>
    <source>
        <strain evidence="2 3">DSM 5090</strain>
    </source>
</reference>
<dbReference type="AlphaFoldDB" id="A0A1W2EGM3"/>
<accession>A0A1W2EGM3</accession>
<proteinExistence type="predicted"/>
<dbReference type="RefSeq" id="WP_176215627.1">
    <property type="nucleotide sequence ID" value="NZ_CP155572.1"/>
</dbReference>
<evidence type="ECO:0000313" key="3">
    <source>
        <dbReference type="Proteomes" id="UP000192738"/>
    </source>
</evidence>
<feature type="region of interest" description="Disordered" evidence="1">
    <location>
        <begin position="26"/>
        <end position="54"/>
    </location>
</feature>
<evidence type="ECO:0000313" key="2">
    <source>
        <dbReference type="EMBL" id="SMD08871.1"/>
    </source>
</evidence>
<name>A0A1W2EGM3_9FIRM</name>
<gene>
    <name evidence="2" type="ORF">SAMN04488500_12422</name>
</gene>
<protein>
    <submittedName>
        <fullName evidence="2">Uncharacterized protein</fullName>
    </submittedName>
</protein>
<dbReference type="Proteomes" id="UP000192738">
    <property type="component" value="Unassembled WGS sequence"/>
</dbReference>
<organism evidence="2 3">
    <name type="scientific">Sporomusa malonica</name>
    <dbReference type="NCBI Taxonomy" id="112901"/>
    <lineage>
        <taxon>Bacteria</taxon>
        <taxon>Bacillati</taxon>
        <taxon>Bacillota</taxon>
        <taxon>Negativicutes</taxon>
        <taxon>Selenomonadales</taxon>
        <taxon>Sporomusaceae</taxon>
        <taxon>Sporomusa</taxon>
    </lineage>
</organism>
<keyword evidence="3" id="KW-1185">Reference proteome</keyword>